<evidence type="ECO:0000313" key="1">
    <source>
        <dbReference type="EMBL" id="AKN80964.1"/>
    </source>
</evidence>
<gene>
    <name evidence="1" type="primary">Orf-42</name>
</gene>
<sequence>MSIYKVTEAYDLAQRFLELGYLFRAKLCLDIAFENLNLLQTSNVDDKTTINLLRKITAKCLDVRKSVDKKLQRRKLIKIYLYR</sequence>
<proteinExistence type="predicted"/>
<protein>
    <submittedName>
        <fullName evidence="1">Uncharacterized protein</fullName>
    </submittedName>
</protein>
<dbReference type="RefSeq" id="YP_009666404.1">
    <property type="nucleotide sequence ID" value="NC_043520.1"/>
</dbReference>
<keyword evidence="2" id="KW-1185">Reference proteome</keyword>
<accession>A0A126FC54</accession>
<dbReference type="GeneID" id="40526674"/>
<dbReference type="Pfam" id="PF17569">
    <property type="entry name" value="DUF5475"/>
    <property type="match status" value="1"/>
</dbReference>
<dbReference type="KEGG" id="vg:40526674"/>
<dbReference type="EMBL" id="KP763670">
    <property type="protein sequence ID" value="AKN80964.1"/>
    <property type="molecule type" value="Genomic_DNA"/>
</dbReference>
<reference evidence="1 2" key="1">
    <citation type="submission" date="2015-02" db="EMBL/GenBank/DDBJ databases">
        <title>Complete genome of a baculovirus isolated from a medical interest larvae: lLonomia obliqua (Lepidoptera: Saturniidae).</title>
        <authorList>
            <person name="Clara A.-S.W."/>
            <person name="Daniel A.-A.M.P."/>
            <person name="Miguel A.S."/>
            <person name="Jhon F.E.A."/>
            <person name="Fabricio M.S."/>
            <person name="Jose W.L.C."/>
            <person name="Bergmann R.M."/>
            <person name="Fernando M.L."/>
        </authorList>
    </citation>
    <scope>NUCLEOTIDE SEQUENCE [LARGE SCALE GENOMIC DNA]</scope>
    <source>
        <strain evidence="1">SP/2000</strain>
    </source>
</reference>
<evidence type="ECO:0000313" key="2">
    <source>
        <dbReference type="Proteomes" id="UP000297030"/>
    </source>
</evidence>
<name>A0A126FC54_9ABAC</name>
<dbReference type="InterPro" id="IPR020123">
    <property type="entry name" value="DUF5475"/>
</dbReference>
<dbReference type="Proteomes" id="UP000297030">
    <property type="component" value="Segment"/>
</dbReference>
<organism evidence="1 2">
    <name type="scientific">Lonomia obliqua multiple nucleopolyhedrovirus</name>
    <dbReference type="NCBI Taxonomy" id="134394"/>
    <lineage>
        <taxon>Viruses</taxon>
        <taxon>Viruses incertae sedis</taxon>
        <taxon>Naldaviricetes</taxon>
        <taxon>Lefavirales</taxon>
        <taxon>Baculoviridae</taxon>
        <taxon>Alphabaculovirus</taxon>
        <taxon>Alphabaculovirus lonobliquae</taxon>
        <taxon>Lonomia obliqua nucleopolyhedrovirus</taxon>
    </lineage>
</organism>